<proteinExistence type="predicted"/>
<dbReference type="InterPro" id="IPR056690">
    <property type="entry name" value="DUF7788"/>
</dbReference>
<evidence type="ECO:0000313" key="3">
    <source>
        <dbReference type="EMBL" id="KAK3938193.1"/>
    </source>
</evidence>
<name>A0AAN6S326_9PEZI</name>
<feature type="domain" description="DUF2828" evidence="1">
    <location>
        <begin position="150"/>
        <end position="571"/>
    </location>
</feature>
<dbReference type="PANTHER" id="PTHR31373">
    <property type="entry name" value="OS06G0652100 PROTEIN"/>
    <property type="match status" value="1"/>
</dbReference>
<evidence type="ECO:0000313" key="4">
    <source>
        <dbReference type="Proteomes" id="UP001303473"/>
    </source>
</evidence>
<comment type="caution">
    <text evidence="3">The sequence shown here is derived from an EMBL/GenBank/DDBJ whole genome shotgun (WGS) entry which is preliminary data.</text>
</comment>
<feature type="domain" description="DUF7788" evidence="2">
    <location>
        <begin position="573"/>
        <end position="819"/>
    </location>
</feature>
<sequence length="831" mass="93333">MAATQKLETAEQKMETTAQSDDGAWFLKAKCPVYWPESQALTLSQEEFEAYVAKTIRNSDTPRDDATLVDAPRETKDDDTFTLVSEPTSQTTASEVRRKFGEMVLETSHNIQTSVETSEAKTTAGHPFMEGLLSHEEASEPMDMDNKMLTENADVAFRSTKSALVDLFYELEDVLSGPRTRELLDAAWKEDPLVTLKIIFNARSIHLGKSSRPCFYRCAGWLAKEHPLTLLANLRWLSRPVIEKKVEEKSKDADEMVVVEPEKDPNDATAFDVQNGVAHGYWKDLLNILALSANNKLDVLADSREVLNITLDKDQKSGSEDEAKEKRREVRVNRHEAAINAFKTKPTHQSLHLVVARLFAEQLKTDLALLKVEDAKAKRNVTFCAKWAPSTDRFHDKHTFVVSSIAEILYPEKLFASDLKKTGDAEADRTLYLRYAREAYRKDIAALRKHLEIVERDITAKTFDKIKYDRVPSIAMNKYSTLFATKDTDRFEEYIDKVADGKKRISGATLLPSTLIKAVREDWRPHQSREATGKKRTAQQMIEERLAAIDVKVVDGQWKTLVQRIKDSGTMDSSIAVCDVSGSMTYPRFRDGTCPMDSAIGLSLLLAEVTQPPFGGAFITFSSNPRVQKIALDTTLKEKYEALSRADWEMNTDFVAVFESLILPMAVRNKLAPEDMVKRVFVFSDMQFDSAIQGGSQAWLTSFERVQKAFKTAGYEMPELVFWNLAGGRAGYSGGQPGAGDPTAPKPVTAEQKGVALVSGYSQGMLKVFLDKGMFGEDEEDEEEEEVVEKAEEDEEMVTLEKVVKKKKINPLNTVKKAVSHKAYSMLRVVD</sequence>
<accession>A0AAN6S326</accession>
<dbReference type="AlphaFoldDB" id="A0AAN6S326"/>
<dbReference type="InterPro" id="IPR058580">
    <property type="entry name" value="DUF2828"/>
</dbReference>
<evidence type="ECO:0000259" key="1">
    <source>
        <dbReference type="Pfam" id="PF11443"/>
    </source>
</evidence>
<dbReference type="PANTHER" id="PTHR31373:SF27">
    <property type="entry name" value="TROVE DOMAIN-CONTAINING PROTEIN"/>
    <property type="match status" value="1"/>
</dbReference>
<dbReference type="EMBL" id="MU853835">
    <property type="protein sequence ID" value="KAK3938193.1"/>
    <property type="molecule type" value="Genomic_DNA"/>
</dbReference>
<reference evidence="4" key="1">
    <citation type="journal article" date="2023" name="Mol. Phylogenet. Evol.">
        <title>Genome-scale phylogeny and comparative genomics of the fungal order Sordariales.</title>
        <authorList>
            <person name="Hensen N."/>
            <person name="Bonometti L."/>
            <person name="Westerberg I."/>
            <person name="Brannstrom I.O."/>
            <person name="Guillou S."/>
            <person name="Cros-Aarteil S."/>
            <person name="Calhoun S."/>
            <person name="Haridas S."/>
            <person name="Kuo A."/>
            <person name="Mondo S."/>
            <person name="Pangilinan J."/>
            <person name="Riley R."/>
            <person name="LaButti K."/>
            <person name="Andreopoulos B."/>
            <person name="Lipzen A."/>
            <person name="Chen C."/>
            <person name="Yan M."/>
            <person name="Daum C."/>
            <person name="Ng V."/>
            <person name="Clum A."/>
            <person name="Steindorff A."/>
            <person name="Ohm R.A."/>
            <person name="Martin F."/>
            <person name="Silar P."/>
            <person name="Natvig D.O."/>
            <person name="Lalanne C."/>
            <person name="Gautier V."/>
            <person name="Ament-Velasquez S.L."/>
            <person name="Kruys A."/>
            <person name="Hutchinson M.I."/>
            <person name="Powell A.J."/>
            <person name="Barry K."/>
            <person name="Miller A.N."/>
            <person name="Grigoriev I.V."/>
            <person name="Debuchy R."/>
            <person name="Gladieux P."/>
            <person name="Hiltunen Thoren M."/>
            <person name="Johannesson H."/>
        </authorList>
    </citation>
    <scope>NUCLEOTIDE SEQUENCE [LARGE SCALE GENOMIC DNA]</scope>
    <source>
        <strain evidence="4">CBS 340.73</strain>
    </source>
</reference>
<dbReference type="InterPro" id="IPR011205">
    <property type="entry name" value="UCP015417_vWA"/>
</dbReference>
<dbReference type="Pfam" id="PF11443">
    <property type="entry name" value="DUF2828"/>
    <property type="match status" value="1"/>
</dbReference>
<dbReference type="Pfam" id="PF25043">
    <property type="entry name" value="DUF7788"/>
    <property type="match status" value="1"/>
</dbReference>
<keyword evidence="4" id="KW-1185">Reference proteome</keyword>
<gene>
    <name evidence="3" type="ORF">QBC46DRAFT_390815</name>
</gene>
<organism evidence="3 4">
    <name type="scientific">Diplogelasinospora grovesii</name>
    <dbReference type="NCBI Taxonomy" id="303347"/>
    <lineage>
        <taxon>Eukaryota</taxon>
        <taxon>Fungi</taxon>
        <taxon>Dikarya</taxon>
        <taxon>Ascomycota</taxon>
        <taxon>Pezizomycotina</taxon>
        <taxon>Sordariomycetes</taxon>
        <taxon>Sordariomycetidae</taxon>
        <taxon>Sordariales</taxon>
        <taxon>Diplogelasinosporaceae</taxon>
        <taxon>Diplogelasinospora</taxon>
    </lineage>
</organism>
<evidence type="ECO:0008006" key="5">
    <source>
        <dbReference type="Google" id="ProtNLM"/>
    </source>
</evidence>
<dbReference type="Proteomes" id="UP001303473">
    <property type="component" value="Unassembled WGS sequence"/>
</dbReference>
<protein>
    <recommendedName>
        <fullName evidence="5">DUF2828 domain-containing protein</fullName>
    </recommendedName>
</protein>
<evidence type="ECO:0000259" key="2">
    <source>
        <dbReference type="Pfam" id="PF25043"/>
    </source>
</evidence>